<dbReference type="SUPFAM" id="SSF88946">
    <property type="entry name" value="Sigma2 domain of RNA polymerase sigma factors"/>
    <property type="match status" value="1"/>
</dbReference>
<reference evidence="8" key="1">
    <citation type="submission" date="2024-05" db="EMBL/GenBank/DDBJ databases">
        <authorList>
            <person name="Cai S.Y."/>
            <person name="Jin L.M."/>
            <person name="Li H.R."/>
        </authorList>
    </citation>
    <scope>NUCLEOTIDE SEQUENCE</scope>
    <source>
        <strain evidence="8">A5-74</strain>
    </source>
</reference>
<dbReference type="Pfam" id="PF04542">
    <property type="entry name" value="Sigma70_r2"/>
    <property type="match status" value="1"/>
</dbReference>
<gene>
    <name evidence="8" type="ORF">ABLG96_20035</name>
</gene>
<dbReference type="InterPro" id="IPR007627">
    <property type="entry name" value="RNA_pol_sigma70_r2"/>
</dbReference>
<dbReference type="InterPro" id="IPR013249">
    <property type="entry name" value="RNA_pol_sigma70_r4_t2"/>
</dbReference>
<dbReference type="Gene3D" id="1.10.10.10">
    <property type="entry name" value="Winged helix-like DNA-binding domain superfamily/Winged helix DNA-binding domain"/>
    <property type="match status" value="1"/>
</dbReference>
<dbReference type="InterPro" id="IPR036388">
    <property type="entry name" value="WH-like_DNA-bd_sf"/>
</dbReference>
<dbReference type="CDD" id="cd06171">
    <property type="entry name" value="Sigma70_r4"/>
    <property type="match status" value="1"/>
</dbReference>
<keyword evidence="2" id="KW-0805">Transcription regulation</keyword>
<evidence type="ECO:0000313" key="8">
    <source>
        <dbReference type="EMBL" id="XCG63454.1"/>
    </source>
</evidence>
<dbReference type="InterPro" id="IPR039425">
    <property type="entry name" value="RNA_pol_sigma-70-like"/>
</dbReference>
<evidence type="ECO:0000256" key="4">
    <source>
        <dbReference type="ARBA" id="ARBA00023125"/>
    </source>
</evidence>
<sequence>MPRRREQSRVAVGERVNAGDGAAGAAEADLVAVRFSEFVRAARPGLVRYAALLCGSSGLADDLVQEVLVRIHRKWNAIEGNPQAYARAAVTREFLSWRRAPARRQIPMSQSMPDAAVGGDFDDGPDPAVWAAVQALPPQQRSAVVLRFYLDQSDDQIAAAIGCRANTVRTHVSRALVVLRGVMGDSRDATTPRDGRDQR</sequence>
<dbReference type="Gene3D" id="1.10.1740.10">
    <property type="match status" value="1"/>
</dbReference>
<dbReference type="InterPro" id="IPR013325">
    <property type="entry name" value="RNA_pol_sigma_r2"/>
</dbReference>
<feature type="domain" description="RNA polymerase sigma-70 region 2" evidence="6">
    <location>
        <begin position="39"/>
        <end position="102"/>
    </location>
</feature>
<keyword evidence="4" id="KW-0238">DNA-binding</keyword>
<dbReference type="SUPFAM" id="SSF88659">
    <property type="entry name" value="Sigma3 and sigma4 domains of RNA polymerase sigma factors"/>
    <property type="match status" value="1"/>
</dbReference>
<evidence type="ECO:0000256" key="1">
    <source>
        <dbReference type="ARBA" id="ARBA00010641"/>
    </source>
</evidence>
<dbReference type="GO" id="GO:0006352">
    <property type="term" value="P:DNA-templated transcription initiation"/>
    <property type="evidence" value="ECO:0007669"/>
    <property type="project" value="InterPro"/>
</dbReference>
<feature type="domain" description="RNA polymerase sigma factor 70 region 4 type 2" evidence="7">
    <location>
        <begin position="129"/>
        <end position="176"/>
    </location>
</feature>
<dbReference type="InterPro" id="IPR013324">
    <property type="entry name" value="RNA_pol_sigma_r3/r4-like"/>
</dbReference>
<dbReference type="EMBL" id="CP159218">
    <property type="protein sequence ID" value="XCG63454.1"/>
    <property type="molecule type" value="Genomic_DNA"/>
</dbReference>
<dbReference type="NCBIfam" id="TIGR02937">
    <property type="entry name" value="sigma70-ECF"/>
    <property type="match status" value="1"/>
</dbReference>
<dbReference type="AlphaFoldDB" id="A0AAU8DN83"/>
<proteinExistence type="inferred from homology"/>
<evidence type="ECO:0000256" key="3">
    <source>
        <dbReference type="ARBA" id="ARBA00023082"/>
    </source>
</evidence>
<dbReference type="PANTHER" id="PTHR43133:SF50">
    <property type="entry name" value="ECF RNA POLYMERASE SIGMA FACTOR SIGM"/>
    <property type="match status" value="1"/>
</dbReference>
<comment type="similarity">
    <text evidence="1">Belongs to the sigma-70 factor family. ECF subfamily.</text>
</comment>
<dbReference type="Pfam" id="PF08281">
    <property type="entry name" value="Sigma70_r4_2"/>
    <property type="match status" value="1"/>
</dbReference>
<organism evidence="8">
    <name type="scientific">Nakamurella sp. A5-74</name>
    <dbReference type="NCBI Taxonomy" id="3158264"/>
    <lineage>
        <taxon>Bacteria</taxon>
        <taxon>Bacillati</taxon>
        <taxon>Actinomycetota</taxon>
        <taxon>Actinomycetes</taxon>
        <taxon>Nakamurellales</taxon>
        <taxon>Nakamurellaceae</taxon>
        <taxon>Nakamurella</taxon>
    </lineage>
</organism>
<evidence type="ECO:0000259" key="6">
    <source>
        <dbReference type="Pfam" id="PF04542"/>
    </source>
</evidence>
<dbReference type="PANTHER" id="PTHR43133">
    <property type="entry name" value="RNA POLYMERASE ECF-TYPE SIGMA FACTO"/>
    <property type="match status" value="1"/>
</dbReference>
<keyword evidence="5" id="KW-0804">Transcription</keyword>
<accession>A0AAU8DN83</accession>
<dbReference type="GO" id="GO:0003677">
    <property type="term" value="F:DNA binding"/>
    <property type="evidence" value="ECO:0007669"/>
    <property type="project" value="UniProtKB-KW"/>
</dbReference>
<dbReference type="InterPro" id="IPR014284">
    <property type="entry name" value="RNA_pol_sigma-70_dom"/>
</dbReference>
<evidence type="ECO:0000259" key="7">
    <source>
        <dbReference type="Pfam" id="PF08281"/>
    </source>
</evidence>
<evidence type="ECO:0000256" key="5">
    <source>
        <dbReference type="ARBA" id="ARBA00023163"/>
    </source>
</evidence>
<keyword evidence="3" id="KW-0731">Sigma factor</keyword>
<name>A0AAU8DN83_9ACTN</name>
<dbReference type="GO" id="GO:0016987">
    <property type="term" value="F:sigma factor activity"/>
    <property type="evidence" value="ECO:0007669"/>
    <property type="project" value="UniProtKB-KW"/>
</dbReference>
<dbReference type="RefSeq" id="WP_353649069.1">
    <property type="nucleotide sequence ID" value="NZ_CP159218.1"/>
</dbReference>
<evidence type="ECO:0000256" key="2">
    <source>
        <dbReference type="ARBA" id="ARBA00023015"/>
    </source>
</evidence>
<protein>
    <submittedName>
        <fullName evidence="8">Sigma-70 family RNA polymerase sigma factor</fullName>
    </submittedName>
</protein>